<reference evidence="1 2" key="1">
    <citation type="journal article" date="2011" name="J. Bacteriol.">
        <title>Complete genome sequence of the polycyclic aromatic hydrocarbon-degrading bacterium Alteromonas sp. strain SN2.</title>
        <authorList>
            <person name="Jin H.M."/>
            <person name="Jeong H."/>
            <person name="Moon E.J."/>
            <person name="Math R.K."/>
            <person name="Lee K."/>
            <person name="Kim H.J."/>
            <person name="Jeon C.O."/>
            <person name="Oh T.K."/>
            <person name="Kim J.F."/>
        </authorList>
    </citation>
    <scope>NUCLEOTIDE SEQUENCE [LARGE SCALE GENOMIC DNA]</scope>
    <source>
        <strain evidence="2">JCM 17741 / KACC 18427 / KCTC 11700BP / SN2</strain>
    </source>
</reference>
<dbReference type="HOGENOM" id="CLU_1183027_0_0_6"/>
<organism evidence="1 2">
    <name type="scientific">Alteromonas naphthalenivorans</name>
    <dbReference type="NCBI Taxonomy" id="715451"/>
    <lineage>
        <taxon>Bacteria</taxon>
        <taxon>Pseudomonadati</taxon>
        <taxon>Pseudomonadota</taxon>
        <taxon>Gammaproteobacteria</taxon>
        <taxon>Alteromonadales</taxon>
        <taxon>Alteromonadaceae</taxon>
        <taxon>Alteromonas/Salinimonas group</taxon>
        <taxon>Alteromonas</taxon>
    </lineage>
</organism>
<dbReference type="AlphaFoldDB" id="F5ZCU6"/>
<evidence type="ECO:0000313" key="1">
    <source>
        <dbReference type="EMBL" id="AEF03708.1"/>
    </source>
</evidence>
<evidence type="ECO:0000313" key="2">
    <source>
        <dbReference type="Proteomes" id="UP000000683"/>
    </source>
</evidence>
<dbReference type="KEGG" id="alt:ambt_10930"/>
<dbReference type="Proteomes" id="UP000000683">
    <property type="component" value="Chromosome"/>
</dbReference>
<keyword evidence="2" id="KW-1185">Reference proteome</keyword>
<protein>
    <submittedName>
        <fullName evidence="1">Uncharacterized protein</fullName>
    </submittedName>
</protein>
<dbReference type="EMBL" id="CP002339">
    <property type="protein sequence ID" value="AEF03708.1"/>
    <property type="molecule type" value="Genomic_DNA"/>
</dbReference>
<accession>F5ZCU6</accession>
<name>F5ZCU6_ALTNA</name>
<proteinExistence type="predicted"/>
<sequence>MLKNGIVHPKVDEFLTFAISDALILFHNHSETSSFTELSSELEALNNQLSKTATVLNNLSHGAFNWGTPDLYSRICSLYSESLGDRFGDKDTRKACDDFFIHLQVHGPKLLSFVLDSCKTVIESNIKNGDIASLKGVNIETKRTRQLIARIAGIYNILGGKDSYSETSNFVSIIAVLFTDLGIDKDPSATIKRAKEQDYYERIKNYISGHPSYDLYKYYFNNHPDFKNKLSENK</sequence>
<gene>
    <name evidence="1" type="ordered locus">ambt_10930</name>
</gene>